<evidence type="ECO:0000313" key="3">
    <source>
        <dbReference type="Proteomes" id="UP001165121"/>
    </source>
</evidence>
<sequence>MVETPEAAAATPVEASTTMKRPDPSPAASPSRSLESATASAPDTPSPPAGSSLSAPPPPSSLAALIDRLEVEAPGLGIDHEIACLDNATTRSMMALVDDRKASGDSRSFMEWVKPRDLVSEAGTCFVNAFRSALYYLGQPILVTMDMWDTFEATRPASIQYGVSREDVVEFFKSHNGQSVPFNYGLLLTNVNTQSNGDVQTLSEFFRSLVPGALLALVKMMLATASF</sequence>
<keyword evidence="3" id="KW-1185">Reference proteome</keyword>
<gene>
    <name evidence="2" type="ORF">Pfra01_000157500</name>
</gene>
<accession>A0A9W6TSC6</accession>
<evidence type="ECO:0000256" key="1">
    <source>
        <dbReference type="SAM" id="MobiDB-lite"/>
    </source>
</evidence>
<dbReference type="Proteomes" id="UP001165121">
    <property type="component" value="Unassembled WGS sequence"/>
</dbReference>
<dbReference type="EMBL" id="BSXT01000127">
    <property type="protein sequence ID" value="GMF18353.1"/>
    <property type="molecule type" value="Genomic_DNA"/>
</dbReference>
<evidence type="ECO:0000313" key="2">
    <source>
        <dbReference type="EMBL" id="GMF18353.1"/>
    </source>
</evidence>
<feature type="compositionally biased region" description="Low complexity" evidence="1">
    <location>
        <begin position="1"/>
        <end position="15"/>
    </location>
</feature>
<proteinExistence type="predicted"/>
<feature type="region of interest" description="Disordered" evidence="1">
    <location>
        <begin position="1"/>
        <end position="61"/>
    </location>
</feature>
<dbReference type="OrthoDB" id="126986at2759"/>
<protein>
    <submittedName>
        <fullName evidence="2">Unnamed protein product</fullName>
    </submittedName>
</protein>
<dbReference type="AlphaFoldDB" id="A0A9W6TSC6"/>
<reference evidence="2" key="1">
    <citation type="submission" date="2023-04" db="EMBL/GenBank/DDBJ databases">
        <title>Phytophthora fragariaefolia NBRC 109709.</title>
        <authorList>
            <person name="Ichikawa N."/>
            <person name="Sato H."/>
            <person name="Tonouchi N."/>
        </authorList>
    </citation>
    <scope>NUCLEOTIDE SEQUENCE</scope>
    <source>
        <strain evidence="2">NBRC 109709</strain>
    </source>
</reference>
<comment type="caution">
    <text evidence="2">The sequence shown here is derived from an EMBL/GenBank/DDBJ whole genome shotgun (WGS) entry which is preliminary data.</text>
</comment>
<organism evidence="2 3">
    <name type="scientific">Phytophthora fragariaefolia</name>
    <dbReference type="NCBI Taxonomy" id="1490495"/>
    <lineage>
        <taxon>Eukaryota</taxon>
        <taxon>Sar</taxon>
        <taxon>Stramenopiles</taxon>
        <taxon>Oomycota</taxon>
        <taxon>Peronosporomycetes</taxon>
        <taxon>Peronosporales</taxon>
        <taxon>Peronosporaceae</taxon>
        <taxon>Phytophthora</taxon>
    </lineage>
</organism>
<feature type="compositionally biased region" description="Low complexity" evidence="1">
    <location>
        <begin position="26"/>
        <end position="54"/>
    </location>
</feature>
<name>A0A9W6TSC6_9STRA</name>